<dbReference type="AlphaFoldDB" id="A0A6S6WQV1"/>
<dbReference type="SUPFAM" id="SSF53448">
    <property type="entry name" value="Nucleotide-diphospho-sugar transferases"/>
    <property type="match status" value="1"/>
</dbReference>
<keyword evidence="3" id="KW-0479">Metal-binding</keyword>
<keyword evidence="5" id="KW-0460">Magnesium</keyword>
<dbReference type="InterPro" id="IPR013482">
    <property type="entry name" value="Molybde_CF_guanTrfase"/>
</dbReference>
<feature type="domain" description="MobA-like NTP transferase" evidence="8">
    <location>
        <begin position="5"/>
        <end position="144"/>
    </location>
</feature>
<keyword evidence="10" id="KW-1185">Reference proteome</keyword>
<dbReference type="InterPro" id="IPR029044">
    <property type="entry name" value="Nucleotide-diphossugar_trans"/>
</dbReference>
<protein>
    <submittedName>
        <fullName evidence="9">Putative molybdenum cofactor guanylyltransferase</fullName>
        <ecNumber evidence="9">2.7.7.77</ecNumber>
    </submittedName>
</protein>
<keyword evidence="4" id="KW-0547">Nucleotide-binding</keyword>
<dbReference type="GO" id="GO:0005525">
    <property type="term" value="F:GTP binding"/>
    <property type="evidence" value="ECO:0007669"/>
    <property type="project" value="UniProtKB-KW"/>
</dbReference>
<evidence type="ECO:0000256" key="2">
    <source>
        <dbReference type="ARBA" id="ARBA00022679"/>
    </source>
</evidence>
<dbReference type="Gene3D" id="3.90.550.10">
    <property type="entry name" value="Spore Coat Polysaccharide Biosynthesis Protein SpsA, Chain A"/>
    <property type="match status" value="1"/>
</dbReference>
<evidence type="ECO:0000256" key="3">
    <source>
        <dbReference type="ARBA" id="ARBA00022723"/>
    </source>
</evidence>
<evidence type="ECO:0000256" key="7">
    <source>
        <dbReference type="ARBA" id="ARBA00023150"/>
    </source>
</evidence>
<dbReference type="PANTHER" id="PTHR19136:SF81">
    <property type="entry name" value="MOLYBDENUM COFACTOR GUANYLYLTRANSFERASE"/>
    <property type="match status" value="1"/>
</dbReference>
<evidence type="ECO:0000313" key="9">
    <source>
        <dbReference type="EMBL" id="CAB0151503.1"/>
    </source>
</evidence>
<organism evidence="9 10">
    <name type="scientific">Pseudidiomarina piscicola</name>
    <dbReference type="NCBI Taxonomy" id="2614830"/>
    <lineage>
        <taxon>Bacteria</taxon>
        <taxon>Pseudomonadati</taxon>
        <taxon>Pseudomonadota</taxon>
        <taxon>Gammaproteobacteria</taxon>
        <taxon>Alteromonadales</taxon>
        <taxon>Idiomarinaceae</taxon>
        <taxon>Pseudidiomarina</taxon>
    </lineage>
</organism>
<dbReference type="GO" id="GO:0046872">
    <property type="term" value="F:metal ion binding"/>
    <property type="evidence" value="ECO:0007669"/>
    <property type="project" value="UniProtKB-KW"/>
</dbReference>
<evidence type="ECO:0000313" key="10">
    <source>
        <dbReference type="Proteomes" id="UP000481517"/>
    </source>
</evidence>
<evidence type="ECO:0000259" key="8">
    <source>
        <dbReference type="Pfam" id="PF12804"/>
    </source>
</evidence>
<proteinExistence type="predicted"/>
<keyword evidence="9" id="KW-0548">Nucleotidyltransferase</keyword>
<keyword evidence="1" id="KW-0963">Cytoplasm</keyword>
<evidence type="ECO:0000256" key="4">
    <source>
        <dbReference type="ARBA" id="ARBA00022741"/>
    </source>
</evidence>
<dbReference type="PANTHER" id="PTHR19136">
    <property type="entry name" value="MOLYBDENUM COFACTOR GUANYLYLTRANSFERASE"/>
    <property type="match status" value="1"/>
</dbReference>
<dbReference type="CDD" id="cd02503">
    <property type="entry name" value="MobA"/>
    <property type="match status" value="1"/>
</dbReference>
<gene>
    <name evidence="9" type="primary">mobA</name>
    <name evidence="9" type="ORF">PSI9734_01890</name>
</gene>
<keyword evidence="6" id="KW-0342">GTP-binding</keyword>
<keyword evidence="2 9" id="KW-0808">Transferase</keyword>
<accession>A0A6S6WQV1</accession>
<dbReference type="RefSeq" id="WP_173920877.1">
    <property type="nucleotide sequence ID" value="NZ_CADCXY010000004.1"/>
</dbReference>
<dbReference type="Pfam" id="PF12804">
    <property type="entry name" value="NTP_transf_3"/>
    <property type="match status" value="1"/>
</dbReference>
<dbReference type="EMBL" id="CADCXY010000004">
    <property type="protein sequence ID" value="CAB0151503.1"/>
    <property type="molecule type" value="Genomic_DNA"/>
</dbReference>
<evidence type="ECO:0000256" key="5">
    <source>
        <dbReference type="ARBA" id="ARBA00022842"/>
    </source>
</evidence>
<dbReference type="EC" id="2.7.7.77" evidence="9"/>
<dbReference type="GO" id="GO:0061603">
    <property type="term" value="F:molybdenum cofactor guanylyltransferase activity"/>
    <property type="evidence" value="ECO:0007669"/>
    <property type="project" value="UniProtKB-EC"/>
</dbReference>
<name>A0A6S6WQV1_9GAMM</name>
<dbReference type="InterPro" id="IPR025877">
    <property type="entry name" value="MobA-like_NTP_Trfase"/>
</dbReference>
<dbReference type="GO" id="GO:1902758">
    <property type="term" value="P:bis(molybdopterin guanine dinucleotide)molybdenum biosynthetic process"/>
    <property type="evidence" value="ECO:0007669"/>
    <property type="project" value="TreeGrafter"/>
</dbReference>
<reference evidence="9 10" key="1">
    <citation type="submission" date="2020-02" db="EMBL/GenBank/DDBJ databases">
        <authorList>
            <person name="Rodrigo-Torres L."/>
            <person name="Arahal R. D."/>
            <person name="Lucena T."/>
        </authorList>
    </citation>
    <scope>NUCLEOTIDE SEQUENCE [LARGE SCALE GENOMIC DNA]</scope>
    <source>
        <strain evidence="9 10">CECT 9734</strain>
    </source>
</reference>
<keyword evidence="7" id="KW-0501">Molybdenum cofactor biosynthesis</keyword>
<evidence type="ECO:0000256" key="1">
    <source>
        <dbReference type="ARBA" id="ARBA00022490"/>
    </source>
</evidence>
<evidence type="ECO:0000256" key="6">
    <source>
        <dbReference type="ARBA" id="ARBA00023134"/>
    </source>
</evidence>
<dbReference type="Proteomes" id="UP000481517">
    <property type="component" value="Unassembled WGS sequence"/>
</dbReference>
<sequence length="180" mass="19790">MAVTGLILAGGASRRMGQDKALLQVAGQTQLQRTIRIVRHAGCEQVVVSRNSEGFVMDKVANLGPLGGLLSALPHCTHERILLLPVDMPLLSSAALEYLLQQPSPGYFAASRMPCVLPNTEQLRAYLTQQLEQQDGDRSVGGVLQHLGAHRYEWPEMHQLQNTNTPQQWQQALTFLGEQA</sequence>